<comment type="caution">
    <text evidence="3">The sequence shown here is derived from an EMBL/GenBank/DDBJ whole genome shotgun (WGS) entry which is preliminary data.</text>
</comment>
<name>A0ABN2XQ74_9MICC</name>
<dbReference type="Gene3D" id="3.30.530.20">
    <property type="match status" value="1"/>
</dbReference>
<dbReference type="RefSeq" id="WP_344224099.1">
    <property type="nucleotide sequence ID" value="NZ_BAAAQA010000014.1"/>
</dbReference>
<feature type="domain" description="Activator of Hsp90 ATPase homologue 1/2-like C-terminal" evidence="2">
    <location>
        <begin position="16"/>
        <end position="147"/>
    </location>
</feature>
<evidence type="ECO:0000313" key="3">
    <source>
        <dbReference type="EMBL" id="GAA2114624.1"/>
    </source>
</evidence>
<dbReference type="SUPFAM" id="SSF55961">
    <property type="entry name" value="Bet v1-like"/>
    <property type="match status" value="1"/>
</dbReference>
<protein>
    <recommendedName>
        <fullName evidence="2">Activator of Hsp90 ATPase homologue 1/2-like C-terminal domain-containing protein</fullName>
    </recommendedName>
</protein>
<reference evidence="3 4" key="1">
    <citation type="journal article" date="2019" name="Int. J. Syst. Evol. Microbiol.">
        <title>The Global Catalogue of Microorganisms (GCM) 10K type strain sequencing project: providing services to taxonomists for standard genome sequencing and annotation.</title>
        <authorList>
            <consortium name="The Broad Institute Genomics Platform"/>
            <consortium name="The Broad Institute Genome Sequencing Center for Infectious Disease"/>
            <person name="Wu L."/>
            <person name="Ma J."/>
        </authorList>
    </citation>
    <scope>NUCLEOTIDE SEQUENCE [LARGE SCALE GENOMIC DNA]</scope>
    <source>
        <strain evidence="3 4">JCM 15914</strain>
    </source>
</reference>
<organism evidence="3 4">
    <name type="scientific">Kocuria atrinae</name>
    <dbReference type="NCBI Taxonomy" id="592377"/>
    <lineage>
        <taxon>Bacteria</taxon>
        <taxon>Bacillati</taxon>
        <taxon>Actinomycetota</taxon>
        <taxon>Actinomycetes</taxon>
        <taxon>Micrococcales</taxon>
        <taxon>Micrococcaceae</taxon>
        <taxon>Kocuria</taxon>
    </lineage>
</organism>
<dbReference type="Pfam" id="PF08327">
    <property type="entry name" value="AHSA1"/>
    <property type="match status" value="1"/>
</dbReference>
<dbReference type="InterPro" id="IPR023393">
    <property type="entry name" value="START-like_dom_sf"/>
</dbReference>
<evidence type="ECO:0000256" key="1">
    <source>
        <dbReference type="ARBA" id="ARBA00006817"/>
    </source>
</evidence>
<dbReference type="EMBL" id="BAAAQA010000014">
    <property type="protein sequence ID" value="GAA2114624.1"/>
    <property type="molecule type" value="Genomic_DNA"/>
</dbReference>
<gene>
    <name evidence="3" type="ORF">GCM10009824_11990</name>
</gene>
<accession>A0ABN2XQ74</accession>
<sequence length="150" mass="16532">MSAPTHDTIRLTHHIDASVADVWEAYADSAARARWSVPAGEKIVYDQSDFREGGHDRHRCGPPETLDFHAETEYTRIVPNELVVYTETVKNEGQPLATGLVTWEFEPDDEGTLVTVTSQAVSFVGSGMIDGTRNGHTKALEQLSRHLADA</sequence>
<comment type="similarity">
    <text evidence="1">Belongs to the AHA1 family.</text>
</comment>
<dbReference type="Proteomes" id="UP001500166">
    <property type="component" value="Unassembled WGS sequence"/>
</dbReference>
<keyword evidence="4" id="KW-1185">Reference proteome</keyword>
<evidence type="ECO:0000313" key="4">
    <source>
        <dbReference type="Proteomes" id="UP001500166"/>
    </source>
</evidence>
<proteinExistence type="inferred from homology"/>
<dbReference type="InterPro" id="IPR013538">
    <property type="entry name" value="ASHA1/2-like_C"/>
</dbReference>
<evidence type="ECO:0000259" key="2">
    <source>
        <dbReference type="Pfam" id="PF08327"/>
    </source>
</evidence>